<sequence>MKPPVSAPPFKFCNLSSDNRFGKMNHFMCFGYVFLLLTSPLLVLVAALPPEENAIVTHLKRPWLDLNCLAPEDLSSDNDSPIQPLTGSPGFQSAITWSNAPLRTHIANHLEKTTASVHHWSPTSLGKRQRYDPTSKLPEMKFTLQDTIFSFHSEIPGDRSEDRSFKGASPSSSIHDYKKIA</sequence>
<feature type="region of interest" description="Disordered" evidence="1">
    <location>
        <begin position="154"/>
        <end position="181"/>
    </location>
</feature>
<feature type="compositionally biased region" description="Basic and acidic residues" evidence="1">
    <location>
        <begin position="155"/>
        <end position="165"/>
    </location>
</feature>
<dbReference type="AlphaFoldDB" id="A0A0L0UQD6"/>
<keyword evidence="2" id="KW-0472">Membrane</keyword>
<dbReference type="Proteomes" id="UP000054564">
    <property type="component" value="Unassembled WGS sequence"/>
</dbReference>
<reference evidence="4" key="1">
    <citation type="submission" date="2014-03" db="EMBL/GenBank/DDBJ databases">
        <title>The Genome Sequence of Puccinia striiformis f. sp. tritici PST-78.</title>
        <authorList>
            <consortium name="The Broad Institute Genome Sequencing Platform"/>
            <person name="Cuomo C."/>
            <person name="Hulbert S."/>
            <person name="Chen X."/>
            <person name="Walker B."/>
            <person name="Young S.K."/>
            <person name="Zeng Q."/>
            <person name="Gargeya S."/>
            <person name="Fitzgerald M."/>
            <person name="Haas B."/>
            <person name="Abouelleil A."/>
            <person name="Alvarado L."/>
            <person name="Arachchi H.M."/>
            <person name="Berlin A.M."/>
            <person name="Chapman S.B."/>
            <person name="Goldberg J."/>
            <person name="Griggs A."/>
            <person name="Gujja S."/>
            <person name="Hansen M."/>
            <person name="Howarth C."/>
            <person name="Imamovic A."/>
            <person name="Larimer J."/>
            <person name="McCowan C."/>
            <person name="Montmayeur A."/>
            <person name="Murphy C."/>
            <person name="Neiman D."/>
            <person name="Pearson M."/>
            <person name="Priest M."/>
            <person name="Roberts A."/>
            <person name="Saif S."/>
            <person name="Shea T."/>
            <person name="Sisk P."/>
            <person name="Sykes S."/>
            <person name="Wortman J."/>
            <person name="Nusbaum C."/>
            <person name="Birren B."/>
        </authorList>
    </citation>
    <scope>NUCLEOTIDE SEQUENCE [LARGE SCALE GENOMIC DNA]</scope>
    <source>
        <strain evidence="4">race PST-78</strain>
    </source>
</reference>
<evidence type="ECO:0000256" key="1">
    <source>
        <dbReference type="SAM" id="MobiDB-lite"/>
    </source>
</evidence>
<accession>A0A0L0UQD6</accession>
<evidence type="ECO:0000313" key="3">
    <source>
        <dbReference type="EMBL" id="KNE89307.1"/>
    </source>
</evidence>
<evidence type="ECO:0000256" key="2">
    <source>
        <dbReference type="SAM" id="Phobius"/>
    </source>
</evidence>
<comment type="caution">
    <text evidence="3">The sequence shown here is derived from an EMBL/GenBank/DDBJ whole genome shotgun (WGS) entry which is preliminary data.</text>
</comment>
<keyword evidence="2" id="KW-0812">Transmembrane</keyword>
<protein>
    <submittedName>
        <fullName evidence="3">Uncharacterized protein</fullName>
    </submittedName>
</protein>
<keyword evidence="4" id="KW-1185">Reference proteome</keyword>
<keyword evidence="2" id="KW-1133">Transmembrane helix</keyword>
<organism evidence="3 4">
    <name type="scientific">Puccinia striiformis f. sp. tritici PST-78</name>
    <dbReference type="NCBI Taxonomy" id="1165861"/>
    <lineage>
        <taxon>Eukaryota</taxon>
        <taxon>Fungi</taxon>
        <taxon>Dikarya</taxon>
        <taxon>Basidiomycota</taxon>
        <taxon>Pucciniomycotina</taxon>
        <taxon>Pucciniomycetes</taxon>
        <taxon>Pucciniales</taxon>
        <taxon>Pucciniaceae</taxon>
        <taxon>Puccinia</taxon>
    </lineage>
</organism>
<dbReference type="EMBL" id="AJIL01000404">
    <property type="protein sequence ID" value="KNE89307.1"/>
    <property type="molecule type" value="Genomic_DNA"/>
</dbReference>
<evidence type="ECO:0000313" key="4">
    <source>
        <dbReference type="Proteomes" id="UP000054564"/>
    </source>
</evidence>
<gene>
    <name evidence="3" type="ORF">PSTG_17234</name>
</gene>
<name>A0A0L0UQD6_9BASI</name>
<feature type="transmembrane region" description="Helical" evidence="2">
    <location>
        <begin position="27"/>
        <end position="48"/>
    </location>
</feature>
<proteinExistence type="predicted"/>